<feature type="region of interest" description="Disordered" evidence="1">
    <location>
        <begin position="9"/>
        <end position="35"/>
    </location>
</feature>
<dbReference type="InterPro" id="IPR011011">
    <property type="entry name" value="Znf_FYVE_PHD"/>
</dbReference>
<feature type="compositionally biased region" description="Basic and acidic residues" evidence="1">
    <location>
        <begin position="356"/>
        <end position="365"/>
    </location>
</feature>
<gene>
    <name evidence="2" type="ORF">LTR24_006868</name>
</gene>
<evidence type="ECO:0000313" key="3">
    <source>
        <dbReference type="Proteomes" id="UP001345013"/>
    </source>
</evidence>
<dbReference type="SUPFAM" id="SSF57903">
    <property type="entry name" value="FYVE/PHD zinc finger"/>
    <property type="match status" value="1"/>
</dbReference>
<reference evidence="2 3" key="1">
    <citation type="submission" date="2023-08" db="EMBL/GenBank/DDBJ databases">
        <title>Black Yeasts Isolated from many extreme environments.</title>
        <authorList>
            <person name="Coleine C."/>
            <person name="Stajich J.E."/>
            <person name="Selbmann L."/>
        </authorList>
    </citation>
    <scope>NUCLEOTIDE SEQUENCE [LARGE SCALE GENOMIC DNA]</scope>
    <source>
        <strain evidence="2 3">CCFEE 5885</strain>
    </source>
</reference>
<feature type="compositionally biased region" description="Basic and acidic residues" evidence="1">
    <location>
        <begin position="647"/>
        <end position="663"/>
    </location>
</feature>
<dbReference type="InterPro" id="IPR013083">
    <property type="entry name" value="Znf_RING/FYVE/PHD"/>
</dbReference>
<feature type="compositionally biased region" description="Polar residues" evidence="1">
    <location>
        <begin position="568"/>
        <end position="583"/>
    </location>
</feature>
<accession>A0ABR0K5P1</accession>
<keyword evidence="3" id="KW-1185">Reference proteome</keyword>
<feature type="region of interest" description="Disordered" evidence="1">
    <location>
        <begin position="531"/>
        <end position="594"/>
    </location>
</feature>
<evidence type="ECO:0000256" key="1">
    <source>
        <dbReference type="SAM" id="MobiDB-lite"/>
    </source>
</evidence>
<sequence length="686" mass="76304">MSFKPYAFAGQQQNYGQGDDTVHFSPNSSSHSWAGHVNEEEDMPEDDVREYISSNHPKLFQKLCGLPLSSSDTPLSFYGQRTLQRLGRNGAEPRSQFGYYAPLPRLPVQPASTHMQNAPTTVHSGRSHAETVTVKAKERIEHKLANGYVLYRRELSPGEAPLPCDFALCIGELQNSTKLQYYVVEYDHACSLASKALVSNATDYYCNGCFDTIFTIGEQENIPPTTSNAPDRLLLDGIDHEDVMNAVVRLYPDIQPGDYSSMSFLDKYGRPDQAFNWPSNSPENHARRRYKQVEIANTLAEVDKYEKAILDVKGQHHDSLIREPSPDACVLITRPAYMEPREDRYKKQGLTKHDWHKYSKEKRQSESLNDTQPNTPLASPIKLPDQLQARFCYCREIDDGTEMLRCSSELCPIGWIHLHCTDLECLPTIHEQFRCCYCSGGNDVFVTRDLSEDTNSLTNPCTPLGDDSLPGHFDNGKGDNGMDAEEEEQYAASVDGNAGSILDNSRPSEEGIKWLAVNEPDAAQAVTCLTGLSDNDTDSSCTDSSDAEPGDEGNLRAPQALEEHDFSATRSSPLVGVGTSSPLSPAISDLTPDNDQASQALTAAPVTPPLQPVRPATKPWGTPINLTKLNIFDPLSPSPNRKRKRESTREQYEDGIRIDREIPDSEDEGEEVPLMLDLQVLRNCNR</sequence>
<dbReference type="Proteomes" id="UP001345013">
    <property type="component" value="Unassembled WGS sequence"/>
</dbReference>
<evidence type="ECO:0000313" key="2">
    <source>
        <dbReference type="EMBL" id="KAK5087273.1"/>
    </source>
</evidence>
<dbReference type="Gene3D" id="3.30.40.10">
    <property type="entry name" value="Zinc/RING finger domain, C3HC4 (zinc finger)"/>
    <property type="match status" value="1"/>
</dbReference>
<organism evidence="2 3">
    <name type="scientific">Lithohypha guttulata</name>
    <dbReference type="NCBI Taxonomy" id="1690604"/>
    <lineage>
        <taxon>Eukaryota</taxon>
        <taxon>Fungi</taxon>
        <taxon>Dikarya</taxon>
        <taxon>Ascomycota</taxon>
        <taxon>Pezizomycotina</taxon>
        <taxon>Eurotiomycetes</taxon>
        <taxon>Chaetothyriomycetidae</taxon>
        <taxon>Chaetothyriales</taxon>
        <taxon>Trichomeriaceae</taxon>
        <taxon>Lithohypha</taxon>
    </lineage>
</organism>
<feature type="region of interest" description="Disordered" evidence="1">
    <location>
        <begin position="606"/>
        <end position="671"/>
    </location>
</feature>
<proteinExistence type="predicted"/>
<feature type="compositionally biased region" description="Polar residues" evidence="1">
    <location>
        <begin position="366"/>
        <end position="377"/>
    </location>
</feature>
<comment type="caution">
    <text evidence="2">The sequence shown here is derived from an EMBL/GenBank/DDBJ whole genome shotgun (WGS) entry which is preliminary data.</text>
</comment>
<evidence type="ECO:0008006" key="4">
    <source>
        <dbReference type="Google" id="ProtNLM"/>
    </source>
</evidence>
<protein>
    <recommendedName>
        <fullName evidence="4">Zinc finger PHD-type domain-containing protein</fullName>
    </recommendedName>
</protein>
<name>A0ABR0K5P1_9EURO</name>
<feature type="region of interest" description="Disordered" evidence="1">
    <location>
        <begin position="356"/>
        <end position="380"/>
    </location>
</feature>
<dbReference type="EMBL" id="JAVRRG010000094">
    <property type="protein sequence ID" value="KAK5087273.1"/>
    <property type="molecule type" value="Genomic_DNA"/>
</dbReference>